<dbReference type="Proteomes" id="UP000517916">
    <property type="component" value="Unassembled WGS sequence"/>
</dbReference>
<evidence type="ECO:0000313" key="1">
    <source>
        <dbReference type="EMBL" id="MBA8931818.1"/>
    </source>
</evidence>
<keyword evidence="2" id="KW-1185">Reference proteome</keyword>
<comment type="caution">
    <text evidence="1">The sequence shown here is derived from an EMBL/GenBank/DDBJ whole genome shotgun (WGS) entry which is preliminary data.</text>
</comment>
<evidence type="ECO:0008006" key="3">
    <source>
        <dbReference type="Google" id="ProtNLM"/>
    </source>
</evidence>
<name>A0ABR6BY49_9PSEU</name>
<dbReference type="EMBL" id="JACJID010000010">
    <property type="protein sequence ID" value="MBA8931818.1"/>
    <property type="molecule type" value="Genomic_DNA"/>
</dbReference>
<protein>
    <recommendedName>
        <fullName evidence="3">Integrase</fullName>
    </recommendedName>
</protein>
<reference evidence="1 2" key="1">
    <citation type="submission" date="2020-08" db="EMBL/GenBank/DDBJ databases">
        <title>Genomic Encyclopedia of Archaeal and Bacterial Type Strains, Phase II (KMG-II): from individual species to whole genera.</title>
        <authorList>
            <person name="Goeker M."/>
        </authorList>
    </citation>
    <scope>NUCLEOTIDE SEQUENCE [LARGE SCALE GENOMIC DNA]</scope>
    <source>
        <strain evidence="1 2">DSM 43850</strain>
    </source>
</reference>
<dbReference type="RefSeq" id="WP_182840497.1">
    <property type="nucleotide sequence ID" value="NZ_JACJID010000010.1"/>
</dbReference>
<organism evidence="1 2">
    <name type="scientific">Kutzneria viridogrisea</name>
    <dbReference type="NCBI Taxonomy" id="47990"/>
    <lineage>
        <taxon>Bacteria</taxon>
        <taxon>Bacillati</taxon>
        <taxon>Actinomycetota</taxon>
        <taxon>Actinomycetes</taxon>
        <taxon>Pseudonocardiales</taxon>
        <taxon>Pseudonocardiaceae</taxon>
        <taxon>Kutzneria</taxon>
    </lineage>
</organism>
<accession>A0ABR6BY49</accession>
<proteinExistence type="predicted"/>
<evidence type="ECO:0000313" key="2">
    <source>
        <dbReference type="Proteomes" id="UP000517916"/>
    </source>
</evidence>
<sequence length="399" mass="44449">MNTRLPLQMPRSVFADDEPVVQTHPMLPDASPPRFRATGIWDLNSVVERPVNQPTTNYRISFAGLNPAWNLRARELAMTWLNPRHPAVLAAGLHLKPDPREPRTVTSRVGILRALAKWAAEQDLPDDLSAWERDDFHRYIRSRAETRAIGSVNEHIVVVKTLHQFSPVLTDGGITTDPWPGQPASRVLGLRDTGELSTPVIPPETWFPLIRAAWTYIGTFGPDILRARVIWQGLRNSARRLGVDADAALATWLSDPDHRIPIHSDLAGPLNGQVNWSLLAAFIGAEKGDFTDQSAAGRRRRDLVHAHVAHGQTQTGVICDLRQVPRPDGTIGPWHPDLQPRQMWLECTALRNACYIFVAALSMMRDSEKRAKLHLMKHSARSNTGEAAAQGAVWRQLAA</sequence>
<gene>
    <name evidence="1" type="ORF">BC739_009077</name>
</gene>